<dbReference type="PANTHER" id="PTHR33986">
    <property type="entry name" value="OS02G0535700 PROTEIN"/>
    <property type="match status" value="1"/>
</dbReference>
<evidence type="ECO:0000313" key="1">
    <source>
        <dbReference type="EMBL" id="MFB9150281.1"/>
    </source>
</evidence>
<evidence type="ECO:0000313" key="2">
    <source>
        <dbReference type="Proteomes" id="UP001589670"/>
    </source>
</evidence>
<reference evidence="1 2" key="1">
    <citation type="submission" date="2024-09" db="EMBL/GenBank/DDBJ databases">
        <authorList>
            <person name="Sun Q."/>
            <person name="Mori K."/>
        </authorList>
    </citation>
    <scope>NUCLEOTIDE SEQUENCE [LARGE SCALE GENOMIC DNA]</scope>
    <source>
        <strain evidence="1 2">CECT 9424</strain>
    </source>
</reference>
<organism evidence="1 2">
    <name type="scientific">Roseovarius ramblicola</name>
    <dbReference type="NCBI Taxonomy" id="2022336"/>
    <lineage>
        <taxon>Bacteria</taxon>
        <taxon>Pseudomonadati</taxon>
        <taxon>Pseudomonadota</taxon>
        <taxon>Alphaproteobacteria</taxon>
        <taxon>Rhodobacterales</taxon>
        <taxon>Roseobacteraceae</taxon>
        <taxon>Roseovarius</taxon>
    </lineage>
</organism>
<dbReference type="InterPro" id="IPR009367">
    <property type="entry name" value="Elm1-like"/>
</dbReference>
<accession>A0ABV5I2I8</accession>
<dbReference type="RefSeq" id="WP_377069823.1">
    <property type="nucleotide sequence ID" value="NZ_JBHMEC010000017.1"/>
</dbReference>
<dbReference type="EMBL" id="JBHMEC010000017">
    <property type="protein sequence ID" value="MFB9150281.1"/>
    <property type="molecule type" value="Genomic_DNA"/>
</dbReference>
<protein>
    <submittedName>
        <fullName evidence="1">Mitochondrial fission ELM1 family protein</fullName>
    </submittedName>
</protein>
<dbReference type="Proteomes" id="UP001589670">
    <property type="component" value="Unassembled WGS sequence"/>
</dbReference>
<gene>
    <name evidence="1" type="ORF">ACFFU4_11035</name>
</gene>
<sequence length="389" mass="42543">MSEPGRLPRVWVVDSHRSGEKTQLRALAQALGWPFEIKTLHYRRFEMRTTLLRGSDLRGIDPARSDALAPPWPDLLLSMGMRNEPVARWVRAQSGGRTRLVFLGRLWSDPAHFDLVITTPQYRVPDRPNVLRNALPLHPLAPGPLAGAAARWGPALGHLPRPYLTVNIGGTSGPYAFGPRAAARLVRDTLALARQRGGSILVSSSARTPRCAIDAFAAQDAVPMQLYRWKPDDPDNPYLGFLALADEVIVTADSISMLSEAHATGKPVHMFDTGAGGLGMRRDMALARGGADAARAVARDDRDRPDIAPGALAYRALMRWGWKHLSRDISRMHLRLVRSGRMVWLGDPLPAPRQAPPPDDMARALARIGDLMGVEPPGAHRETGPVSPP</sequence>
<name>A0ABV5I2I8_9RHOB</name>
<dbReference type="Pfam" id="PF06258">
    <property type="entry name" value="Mito_fiss_Elm1"/>
    <property type="match status" value="1"/>
</dbReference>
<proteinExistence type="predicted"/>
<dbReference type="PANTHER" id="PTHR33986:SF15">
    <property type="entry name" value="MITOCHONDRIAL FISSION PROTEIN ELM1"/>
    <property type="match status" value="1"/>
</dbReference>
<comment type="caution">
    <text evidence="1">The sequence shown here is derived from an EMBL/GenBank/DDBJ whole genome shotgun (WGS) entry which is preliminary data.</text>
</comment>
<keyword evidence="2" id="KW-1185">Reference proteome</keyword>